<keyword evidence="7" id="KW-0812">Transmembrane</keyword>
<keyword evidence="7" id="KW-1133">Transmembrane helix</keyword>
<dbReference type="PRINTS" id="PR00463">
    <property type="entry name" value="EP450I"/>
</dbReference>
<evidence type="ECO:0000313" key="8">
    <source>
        <dbReference type="EMBL" id="KAK6956153.1"/>
    </source>
</evidence>
<dbReference type="GO" id="GO:0004497">
    <property type="term" value="F:monooxygenase activity"/>
    <property type="evidence" value="ECO:0007669"/>
    <property type="project" value="UniProtKB-KW"/>
</dbReference>
<comment type="cofactor">
    <cofactor evidence="1 5">
        <name>heme</name>
        <dbReference type="ChEBI" id="CHEBI:30413"/>
    </cofactor>
</comment>
<dbReference type="GO" id="GO:0020037">
    <property type="term" value="F:heme binding"/>
    <property type="evidence" value="ECO:0007669"/>
    <property type="project" value="InterPro"/>
</dbReference>
<dbReference type="EMBL" id="JBANMG010000002">
    <property type="protein sequence ID" value="KAK6956153.1"/>
    <property type="molecule type" value="Genomic_DNA"/>
</dbReference>
<protein>
    <recommendedName>
        <fullName evidence="10">Cytochrome P450</fullName>
    </recommendedName>
</protein>
<reference evidence="8 9" key="1">
    <citation type="journal article" date="2024" name="Front Chem Biol">
        <title>Unveiling the potential of Daldinia eschscholtzii MFLUCC 19-0629 through bioactivity and bioinformatics studies for enhanced sustainable agriculture production.</title>
        <authorList>
            <person name="Brooks S."/>
            <person name="Weaver J.A."/>
            <person name="Klomchit A."/>
            <person name="Alharthi S.A."/>
            <person name="Onlamun T."/>
            <person name="Nurani R."/>
            <person name="Vong T.K."/>
            <person name="Alberti F."/>
            <person name="Greco C."/>
        </authorList>
    </citation>
    <scope>NUCLEOTIDE SEQUENCE [LARGE SCALE GENOMIC DNA]</scope>
    <source>
        <strain evidence="8">MFLUCC 19-0629</strain>
    </source>
</reference>
<evidence type="ECO:0008006" key="10">
    <source>
        <dbReference type="Google" id="ProtNLM"/>
    </source>
</evidence>
<dbReference type="Pfam" id="PF00067">
    <property type="entry name" value="p450"/>
    <property type="match status" value="1"/>
</dbReference>
<dbReference type="AlphaFoldDB" id="A0AAX6MUQ3"/>
<dbReference type="SUPFAM" id="SSF48264">
    <property type="entry name" value="Cytochrome P450"/>
    <property type="match status" value="1"/>
</dbReference>
<organism evidence="8 9">
    <name type="scientific">Daldinia eschscholtzii</name>
    <dbReference type="NCBI Taxonomy" id="292717"/>
    <lineage>
        <taxon>Eukaryota</taxon>
        <taxon>Fungi</taxon>
        <taxon>Dikarya</taxon>
        <taxon>Ascomycota</taxon>
        <taxon>Pezizomycotina</taxon>
        <taxon>Sordariomycetes</taxon>
        <taxon>Xylariomycetidae</taxon>
        <taxon>Xylariales</taxon>
        <taxon>Hypoxylaceae</taxon>
        <taxon>Daldinia</taxon>
    </lineage>
</organism>
<comment type="similarity">
    <text evidence="6">Belongs to the cytochrome P450 family.</text>
</comment>
<dbReference type="PROSITE" id="PS00086">
    <property type="entry name" value="CYTOCHROME_P450"/>
    <property type="match status" value="1"/>
</dbReference>
<dbReference type="PANTHER" id="PTHR24305">
    <property type="entry name" value="CYTOCHROME P450"/>
    <property type="match status" value="1"/>
</dbReference>
<dbReference type="PANTHER" id="PTHR24305:SF231">
    <property type="entry name" value="P450, PUTATIVE (EUROFUNG)-RELATED"/>
    <property type="match status" value="1"/>
</dbReference>
<accession>A0AAX6MUQ3</accession>
<dbReference type="InterPro" id="IPR001128">
    <property type="entry name" value="Cyt_P450"/>
</dbReference>
<dbReference type="InterPro" id="IPR050121">
    <property type="entry name" value="Cytochrome_P450_monoxygenase"/>
</dbReference>
<comment type="caution">
    <text evidence="8">The sequence shown here is derived from an EMBL/GenBank/DDBJ whole genome shotgun (WGS) entry which is preliminary data.</text>
</comment>
<keyword evidence="9" id="KW-1185">Reference proteome</keyword>
<gene>
    <name evidence="8" type="ORF">Daesc_001426</name>
</gene>
<evidence type="ECO:0000256" key="2">
    <source>
        <dbReference type="ARBA" id="ARBA00022617"/>
    </source>
</evidence>
<keyword evidence="6" id="KW-0503">Monooxygenase</keyword>
<evidence type="ECO:0000256" key="6">
    <source>
        <dbReference type="RuleBase" id="RU000461"/>
    </source>
</evidence>
<feature type="binding site" description="axial binding residue" evidence="5">
    <location>
        <position position="457"/>
    </location>
    <ligand>
        <name>heme</name>
        <dbReference type="ChEBI" id="CHEBI:30413"/>
    </ligand>
    <ligandPart>
        <name>Fe</name>
        <dbReference type="ChEBI" id="CHEBI:18248"/>
    </ligandPart>
</feature>
<dbReference type="GO" id="GO:0005506">
    <property type="term" value="F:iron ion binding"/>
    <property type="evidence" value="ECO:0007669"/>
    <property type="project" value="InterPro"/>
</dbReference>
<evidence type="ECO:0000313" key="9">
    <source>
        <dbReference type="Proteomes" id="UP001369815"/>
    </source>
</evidence>
<proteinExistence type="inferred from homology"/>
<dbReference type="Gene3D" id="1.10.630.10">
    <property type="entry name" value="Cytochrome P450"/>
    <property type="match status" value="1"/>
</dbReference>
<dbReference type="InterPro" id="IPR002401">
    <property type="entry name" value="Cyt_P450_E_grp-I"/>
</dbReference>
<keyword evidence="6" id="KW-0560">Oxidoreductase</keyword>
<dbReference type="Proteomes" id="UP001369815">
    <property type="component" value="Unassembled WGS sequence"/>
</dbReference>
<dbReference type="InterPro" id="IPR017972">
    <property type="entry name" value="Cyt_P450_CS"/>
</dbReference>
<dbReference type="CDD" id="cd11062">
    <property type="entry name" value="CYP58-like"/>
    <property type="match status" value="1"/>
</dbReference>
<sequence>MDFLWPYGLSGAHPFSCFLLFLVVAIVSVVFYRLAFHPLARFPGPVLAASTGLYEAYYQCIKDGGGRYWVEIEKMHQRYGIKTPGPIVRINPREVHIADPDWNAVYKYSSKASKPKWFYFRFFGKFPSTNVAESHALHQLRRGPLQVYFASTNIQQYMPTILAQVDKLCTRLRAADGCVVNLSDAFRCLATDVATGFAFGAPFGHLDEPTFDREFNLAVKMVVRTSMWSRHTFGLLLPMLHSLPESIAKKMNPAFGRVKWMRDRSMSKPEPAPGTPYDMIQTLMSSNLPPEEKTFPRLFSETRSVIMAGTETTATTLVCITSNLLRDPTKLQKLRAELGAAEKTKGSPLEYSDLRELPYITGVVNEGLRMANPTPSRLPRVCEDQDLKYKQYIIPKGIPAGEHSNQTTISTTTQDTHNDASVFAQPFEFIPERWASPEERRQLGRHLQPWGRGTRLCLGMELATTDLYLAVSRLFGPGAGFEMRLYDTVDDDWVAYHEWFAAFPRGRGLRVKVSRTGEGKSEGK</sequence>
<dbReference type="GO" id="GO:0016705">
    <property type="term" value="F:oxidoreductase activity, acting on paired donors, with incorporation or reduction of molecular oxygen"/>
    <property type="evidence" value="ECO:0007669"/>
    <property type="project" value="InterPro"/>
</dbReference>
<dbReference type="PRINTS" id="PR00385">
    <property type="entry name" value="P450"/>
</dbReference>
<dbReference type="InterPro" id="IPR036396">
    <property type="entry name" value="Cyt_P450_sf"/>
</dbReference>
<keyword evidence="2 5" id="KW-0349">Heme</keyword>
<evidence type="ECO:0000256" key="1">
    <source>
        <dbReference type="ARBA" id="ARBA00001971"/>
    </source>
</evidence>
<keyword evidence="7" id="KW-0472">Membrane</keyword>
<feature type="transmembrane region" description="Helical" evidence="7">
    <location>
        <begin position="12"/>
        <end position="32"/>
    </location>
</feature>
<name>A0AAX6MUQ3_9PEZI</name>
<evidence type="ECO:0000256" key="7">
    <source>
        <dbReference type="SAM" id="Phobius"/>
    </source>
</evidence>
<keyword evidence="4 5" id="KW-0408">Iron</keyword>
<keyword evidence="3 5" id="KW-0479">Metal-binding</keyword>
<evidence type="ECO:0000256" key="5">
    <source>
        <dbReference type="PIRSR" id="PIRSR602401-1"/>
    </source>
</evidence>
<evidence type="ECO:0000256" key="4">
    <source>
        <dbReference type="ARBA" id="ARBA00023004"/>
    </source>
</evidence>
<evidence type="ECO:0000256" key="3">
    <source>
        <dbReference type="ARBA" id="ARBA00022723"/>
    </source>
</evidence>